<evidence type="ECO:0000313" key="3">
    <source>
        <dbReference type="Proteomes" id="UP000026923"/>
    </source>
</evidence>
<evidence type="ECO:0000256" key="1">
    <source>
        <dbReference type="SAM" id="Phobius"/>
    </source>
</evidence>
<dbReference type="AlphaFoldDB" id="A0A061JMA1"/>
<feature type="transmembrane region" description="Helical" evidence="1">
    <location>
        <begin position="20"/>
        <end position="42"/>
    </location>
</feature>
<proteinExistence type="predicted"/>
<organism evidence="2 3">
    <name type="scientific">Stutzerimonas stutzeri KOS6</name>
    <dbReference type="NCBI Taxonomy" id="1218352"/>
    <lineage>
        <taxon>Bacteria</taxon>
        <taxon>Pseudomonadati</taxon>
        <taxon>Pseudomonadota</taxon>
        <taxon>Gammaproteobacteria</taxon>
        <taxon>Pseudomonadales</taxon>
        <taxon>Pseudomonadaceae</taxon>
        <taxon>Stutzerimonas</taxon>
    </lineage>
</organism>
<dbReference type="EMBL" id="AMCZ02000015">
    <property type="protein sequence ID" value="EWC40841.1"/>
    <property type="molecule type" value="Genomic_DNA"/>
</dbReference>
<protein>
    <submittedName>
        <fullName evidence="2">Uncharacterized protein</fullName>
    </submittedName>
</protein>
<evidence type="ECO:0000313" key="2">
    <source>
        <dbReference type="EMBL" id="EWC40841.1"/>
    </source>
</evidence>
<keyword evidence="1" id="KW-0812">Transmembrane</keyword>
<comment type="caution">
    <text evidence="2">The sequence shown here is derived from an EMBL/GenBank/DDBJ whole genome shotgun (WGS) entry which is preliminary data.</text>
</comment>
<name>A0A061JMA1_STUST</name>
<reference evidence="2 3" key="1">
    <citation type="journal article" date="2013" name="Genome Announc.">
        <title>Draft Genome of the Nitrogen-Fixing Bacterium Pseudomonas stutzeri Strain KOS6 Isolated from Industrial Hydrocarbon Sludge.</title>
        <authorList>
            <person name="Grigoryeva T.V."/>
            <person name="Laikov A.V."/>
            <person name="Naumova R.P."/>
            <person name="Manolov A.I."/>
            <person name="Larin A.K."/>
            <person name="Karpova I.Y."/>
            <person name="Semashko T.A."/>
            <person name="Alexeev D.G."/>
            <person name="Kostryukova E.S."/>
            <person name="Muller R."/>
            <person name="Govorun V.M."/>
        </authorList>
    </citation>
    <scope>NUCLEOTIDE SEQUENCE [LARGE SCALE GENOMIC DNA]</scope>
    <source>
        <strain evidence="2 3">KOS6</strain>
    </source>
</reference>
<dbReference type="HOGENOM" id="CLU_1509376_0_0_6"/>
<keyword evidence="1" id="KW-0472">Membrane</keyword>
<sequence length="178" mass="19738">MQAKRYSAKGVSNTRIVLIVRINLIAIWGINFGAFKLAIYVVQTVFKLFATNSKFHNGCFLKAITICLSNADTNNSERLVALSLINNTLDETVSNLSHRITYLKAEHIGNTWSALRLEFATAILTEPIFKVPVPIITNIIRNNRRTRSLARLESLAKRIPINGVIRFLGGNACALLGA</sequence>
<gene>
    <name evidence="2" type="ORF">B597_012645</name>
</gene>
<accession>A0A061JMA1</accession>
<keyword evidence="1" id="KW-1133">Transmembrane helix</keyword>
<dbReference type="Proteomes" id="UP000026923">
    <property type="component" value="Unassembled WGS sequence"/>
</dbReference>